<accession>A0A397FUU4</accession>
<name>A0A397FUU4_APHAT</name>
<dbReference type="EMBL" id="QUTE01001847">
    <property type="protein sequence ID" value="RHZ41043.1"/>
    <property type="molecule type" value="Genomic_DNA"/>
</dbReference>
<protein>
    <submittedName>
        <fullName evidence="1">Uncharacterized protein</fullName>
    </submittedName>
</protein>
<gene>
    <name evidence="1" type="ORF">DYB31_008092</name>
</gene>
<sequence>MRSKPWTNSTLCSTTVPGANYFSIWAKCSGSRSPARVSMRPRLPSPSNMCTIWTSFTAI</sequence>
<dbReference type="AlphaFoldDB" id="A0A397FUU4"/>
<comment type="caution">
    <text evidence="1">The sequence shown here is derived from an EMBL/GenBank/DDBJ whole genome shotgun (WGS) entry which is preliminary data.</text>
</comment>
<reference evidence="1 2" key="1">
    <citation type="submission" date="2018-08" db="EMBL/GenBank/DDBJ databases">
        <title>Aphanomyces genome sequencing and annotation.</title>
        <authorList>
            <person name="Minardi D."/>
            <person name="Oidtmann B."/>
            <person name="Van Der Giezen M."/>
            <person name="Studholme D.J."/>
        </authorList>
    </citation>
    <scope>NUCLEOTIDE SEQUENCE [LARGE SCALE GENOMIC DNA]</scope>
    <source>
        <strain evidence="1 2">197901</strain>
    </source>
</reference>
<proteinExistence type="predicted"/>
<evidence type="ECO:0000313" key="2">
    <source>
        <dbReference type="Proteomes" id="UP000266196"/>
    </source>
</evidence>
<evidence type="ECO:0000313" key="1">
    <source>
        <dbReference type="EMBL" id="RHZ41043.1"/>
    </source>
</evidence>
<organism evidence="1 2">
    <name type="scientific">Aphanomyces astaci</name>
    <name type="common">Crayfish plague agent</name>
    <dbReference type="NCBI Taxonomy" id="112090"/>
    <lineage>
        <taxon>Eukaryota</taxon>
        <taxon>Sar</taxon>
        <taxon>Stramenopiles</taxon>
        <taxon>Oomycota</taxon>
        <taxon>Saprolegniomycetes</taxon>
        <taxon>Saprolegniales</taxon>
        <taxon>Verrucalvaceae</taxon>
        <taxon>Aphanomyces</taxon>
    </lineage>
</organism>
<dbReference type="Proteomes" id="UP000266196">
    <property type="component" value="Unassembled WGS sequence"/>
</dbReference>